<dbReference type="InterPro" id="IPR000669">
    <property type="entry name" value="Mannitol_DH"/>
</dbReference>
<dbReference type="InterPro" id="IPR013118">
    <property type="entry name" value="Mannitol_DH_C"/>
</dbReference>
<sequence>MIKTITRSIYARENVTTGIVHIGLGAFHRAHQAVYIEKNLNRHNGGDWGICAVNIRSNHKLVDLLTSQDCQYHVAEYTDSQQAHLREVSAIKEALFAGEDKEALFARLISSSTKIVTLTVTEKGYCLTPADKKLRLDDSNVKHDIDNPSTPKTAPGILVEALYRRKAAGLAPFTILSCDNMPNNGQLTRQAVCQLASYRSKDFGQWVADEVAFPCSMVDRIVPAMSDESLTRLQTELDCYDPNAVMCEAFSQWVVEDNFPLGRPDWELDGVQMVKDVHPFETMKLRLLNGSHSLLAYVGLAANYKTVAQAVTDEKLVGLIRDYMKQEAAPTLSLPDEVNVETYIESLISRFANDSLQHQLAQIATDGSQKIPQRWLNGSQERLDQGKSVSAVALGLAAWLLYSCGENLQGQAHSVDDPMAATLKDLHDQTTDTHQLVRRFLDLTDVFPSQLANTPELAELIHHIYQTLLSKGPQDCLPLDRFLVDTNLVNTKVLPSGE</sequence>
<evidence type="ECO:0000256" key="2">
    <source>
        <dbReference type="ARBA" id="ARBA00023027"/>
    </source>
</evidence>
<dbReference type="InterPro" id="IPR008927">
    <property type="entry name" value="6-PGluconate_DH-like_C_sf"/>
</dbReference>
<keyword evidence="6" id="KW-1185">Reference proteome</keyword>
<dbReference type="SUPFAM" id="SSF51735">
    <property type="entry name" value="NAD(P)-binding Rossmann-fold domains"/>
    <property type="match status" value="1"/>
</dbReference>
<evidence type="ECO:0000259" key="3">
    <source>
        <dbReference type="Pfam" id="PF01232"/>
    </source>
</evidence>
<dbReference type="Gene3D" id="1.10.1040.10">
    <property type="entry name" value="N-(1-d-carboxylethyl)-l-norvaline Dehydrogenase, domain 2"/>
    <property type="match status" value="1"/>
</dbReference>
<evidence type="ECO:0000259" key="4">
    <source>
        <dbReference type="Pfam" id="PF08125"/>
    </source>
</evidence>
<dbReference type="InterPro" id="IPR023027">
    <property type="entry name" value="Mannitol_DH_CS"/>
</dbReference>
<reference evidence="5 6" key="1">
    <citation type="submission" date="2022-10" db="EMBL/GenBank/DDBJ databases">
        <title>Marinomonas transparenta sp. nov. and Marinomonas sargassi sp. nov., isolated from marine alga (Sargassum natans (L.) Gaillon).</title>
        <authorList>
            <person name="Wang Y."/>
        </authorList>
    </citation>
    <scope>NUCLEOTIDE SEQUENCE [LARGE SCALE GENOMIC DNA]</scope>
    <source>
        <strain evidence="5 6">C2222</strain>
    </source>
</reference>
<dbReference type="PANTHER" id="PTHR43362:SF1">
    <property type="entry name" value="MANNITOL DEHYDROGENASE 2-RELATED"/>
    <property type="match status" value="1"/>
</dbReference>
<dbReference type="PANTHER" id="PTHR43362">
    <property type="entry name" value="MANNITOL DEHYDROGENASE DSF1-RELATED"/>
    <property type="match status" value="1"/>
</dbReference>
<comment type="caution">
    <text evidence="5">The sequence shown here is derived from an EMBL/GenBank/DDBJ whole genome shotgun (WGS) entry which is preliminary data.</text>
</comment>
<name>A0ABT2YQW8_9GAMM</name>
<dbReference type="EMBL" id="JAOVZB010000002">
    <property type="protein sequence ID" value="MCV2402289.1"/>
    <property type="molecule type" value="Genomic_DNA"/>
</dbReference>
<evidence type="ECO:0000313" key="6">
    <source>
        <dbReference type="Proteomes" id="UP001209713"/>
    </source>
</evidence>
<organism evidence="5 6">
    <name type="scientific">Marinomonas sargassi</name>
    <dbReference type="NCBI Taxonomy" id="2984494"/>
    <lineage>
        <taxon>Bacteria</taxon>
        <taxon>Pseudomonadati</taxon>
        <taxon>Pseudomonadota</taxon>
        <taxon>Gammaproteobacteria</taxon>
        <taxon>Oceanospirillales</taxon>
        <taxon>Oceanospirillaceae</taxon>
        <taxon>Marinomonas</taxon>
    </lineage>
</organism>
<dbReference type="Pfam" id="PF01232">
    <property type="entry name" value="Mannitol_dh"/>
    <property type="match status" value="1"/>
</dbReference>
<dbReference type="PROSITE" id="PS00974">
    <property type="entry name" value="MANNITOL_DHGENASE"/>
    <property type="match status" value="1"/>
</dbReference>
<dbReference type="RefSeq" id="WP_263529669.1">
    <property type="nucleotide sequence ID" value="NZ_JAOVZB010000002.1"/>
</dbReference>
<dbReference type="Gene3D" id="3.40.50.720">
    <property type="entry name" value="NAD(P)-binding Rossmann-like Domain"/>
    <property type="match status" value="1"/>
</dbReference>
<evidence type="ECO:0000256" key="1">
    <source>
        <dbReference type="ARBA" id="ARBA00023002"/>
    </source>
</evidence>
<dbReference type="Pfam" id="PF08125">
    <property type="entry name" value="Mannitol_dh_C"/>
    <property type="match status" value="1"/>
</dbReference>
<keyword evidence="1" id="KW-0560">Oxidoreductase</keyword>
<dbReference type="SUPFAM" id="SSF48179">
    <property type="entry name" value="6-phosphogluconate dehydrogenase C-terminal domain-like"/>
    <property type="match status" value="1"/>
</dbReference>
<feature type="domain" description="Mannitol dehydrogenase N-terminal" evidence="3">
    <location>
        <begin position="18"/>
        <end position="267"/>
    </location>
</feature>
<dbReference type="InterPro" id="IPR013131">
    <property type="entry name" value="Mannitol_DH_N"/>
</dbReference>
<dbReference type="Proteomes" id="UP001209713">
    <property type="component" value="Unassembled WGS sequence"/>
</dbReference>
<dbReference type="InterPro" id="IPR013328">
    <property type="entry name" value="6PGD_dom2"/>
</dbReference>
<dbReference type="InterPro" id="IPR050988">
    <property type="entry name" value="Mannitol_DH/Oxidoreductase"/>
</dbReference>
<accession>A0ABT2YQW8</accession>
<protein>
    <submittedName>
        <fullName evidence="5">Mannitol dehydrogenase family protein</fullName>
    </submittedName>
</protein>
<gene>
    <name evidence="5" type="ORF">OFY17_05240</name>
</gene>
<dbReference type="InterPro" id="IPR036291">
    <property type="entry name" value="NAD(P)-bd_dom_sf"/>
</dbReference>
<keyword evidence="2" id="KW-0520">NAD</keyword>
<dbReference type="PRINTS" id="PR00084">
    <property type="entry name" value="MTLDHDRGNASE"/>
</dbReference>
<evidence type="ECO:0000313" key="5">
    <source>
        <dbReference type="EMBL" id="MCV2402289.1"/>
    </source>
</evidence>
<feature type="domain" description="Mannitol dehydrogenase C-terminal" evidence="4">
    <location>
        <begin position="276"/>
        <end position="468"/>
    </location>
</feature>
<proteinExistence type="predicted"/>